<accession>A0AAP2VT31</accession>
<protein>
    <recommendedName>
        <fullName evidence="5">Peptidase C39-like domain-containing protein</fullName>
    </recommendedName>
</protein>
<feature type="signal peptide" evidence="1">
    <location>
        <begin position="1"/>
        <end position="23"/>
    </location>
</feature>
<name>A0AAP2VT31_9FIRM</name>
<dbReference type="AlphaFoldDB" id="A0AAP2VT31"/>
<evidence type="ECO:0008006" key="5">
    <source>
        <dbReference type="Google" id="ProtNLM"/>
    </source>
</evidence>
<dbReference type="EMBL" id="JAJCJQ010000007">
    <property type="protein sequence ID" value="MCB6960648.1"/>
    <property type="molecule type" value="Genomic_DNA"/>
</dbReference>
<comment type="caution">
    <text evidence="3">The sequence shown here is derived from an EMBL/GenBank/DDBJ whole genome shotgun (WGS) entry which is preliminary data.</text>
</comment>
<gene>
    <name evidence="2" type="ORF">LIZ56_11795</name>
    <name evidence="3" type="ORF">LIZ82_07060</name>
</gene>
<evidence type="ECO:0000313" key="4">
    <source>
        <dbReference type="Proteomes" id="UP001197741"/>
    </source>
</evidence>
<evidence type="ECO:0000313" key="3">
    <source>
        <dbReference type="EMBL" id="MCB6960648.1"/>
    </source>
</evidence>
<dbReference type="Proteomes" id="UP001197684">
    <property type="component" value="Unassembled WGS sequence"/>
</dbReference>
<sequence length="363" mass="39973">MKKILSLILVLAMTFSLSTTALAADSTTSSISENEAVELARWFIANDIYENGNNGWSESTVIDSVTTDSGFYGSSYIVNLSANGKNNGYIVLGTTVADVLIKEFSYSGKPLFVDLQPINGGTAAYHSDNSVFSVDNTNENMPFLEKIRNTPSLFTSDNNYGQITNPYQHVNDNYGTGWSLKTSKSISGFKLLDMANFEAENHCSLTTLTAIFNYHRSQGYSKIPSDLNTLFGRIKTIATDNGYYTPSGTNPTQIDNLAKDIWKYYGYSGTANNDFFFNGVESINNTLKGEVDGNRPGAISFTSGSYGNHTVTYYGYNIYKKSGSSDKLYLRVNDNWGTSARYVDTTYIGSLGHTLFEICRVIP</sequence>
<feature type="chain" id="PRO_5042796762" description="Peptidase C39-like domain-containing protein" evidence="1">
    <location>
        <begin position="24"/>
        <end position="363"/>
    </location>
</feature>
<dbReference type="Proteomes" id="UP001197741">
    <property type="component" value="Unassembled WGS sequence"/>
</dbReference>
<evidence type="ECO:0000313" key="2">
    <source>
        <dbReference type="EMBL" id="MCB6939083.1"/>
    </source>
</evidence>
<keyword evidence="1" id="KW-0732">Signal</keyword>
<evidence type="ECO:0000256" key="1">
    <source>
        <dbReference type="SAM" id="SignalP"/>
    </source>
</evidence>
<proteinExistence type="predicted"/>
<reference evidence="3" key="1">
    <citation type="submission" date="2021-10" db="EMBL/GenBank/DDBJ databases">
        <title>Collection of gut derived symbiotic bacterial strains cultured from healthy donors.</title>
        <authorList>
            <person name="Lin H."/>
            <person name="Littmann E."/>
            <person name="Kohout C."/>
            <person name="Pamer E.G."/>
        </authorList>
    </citation>
    <scope>NUCLEOTIDE SEQUENCE</scope>
    <source>
        <strain evidence="3">DFI.7.28A</strain>
        <strain evidence="2">DFI.9.42</strain>
    </source>
</reference>
<dbReference type="EMBL" id="JAJCJK010000019">
    <property type="protein sequence ID" value="MCB6939083.1"/>
    <property type="molecule type" value="Genomic_DNA"/>
</dbReference>
<dbReference type="RefSeq" id="WP_208037634.1">
    <property type="nucleotide sequence ID" value="NZ_JAJCJK010000019.1"/>
</dbReference>
<organism evidence="3 4">
    <name type="scientific">Agathobacter rectalis</name>
    <dbReference type="NCBI Taxonomy" id="39491"/>
    <lineage>
        <taxon>Bacteria</taxon>
        <taxon>Bacillati</taxon>
        <taxon>Bacillota</taxon>
        <taxon>Clostridia</taxon>
        <taxon>Lachnospirales</taxon>
        <taxon>Lachnospiraceae</taxon>
        <taxon>Agathobacter</taxon>
    </lineage>
</organism>